<feature type="region of interest" description="Disordered" evidence="2">
    <location>
        <begin position="1"/>
        <end position="66"/>
    </location>
</feature>
<dbReference type="SUPFAM" id="SSF47459">
    <property type="entry name" value="HLH, helix-loop-helix DNA-binding domain"/>
    <property type="match status" value="1"/>
</dbReference>
<keyword evidence="5" id="KW-1185">Reference proteome</keyword>
<name>V9FNP5_PHYNI</name>
<evidence type="ECO:0000256" key="2">
    <source>
        <dbReference type="SAM" id="MobiDB-lite"/>
    </source>
</evidence>
<keyword evidence="1" id="KW-0175">Coiled coil</keyword>
<comment type="caution">
    <text evidence="4">The sequence shown here is derived from an EMBL/GenBank/DDBJ whole genome shotgun (WGS) entry which is preliminary data.</text>
</comment>
<dbReference type="OrthoDB" id="128811at2759"/>
<accession>V9FNP5</accession>
<dbReference type="Gene3D" id="4.10.280.10">
    <property type="entry name" value="Helix-loop-helix DNA-binding domain"/>
    <property type="match status" value="1"/>
</dbReference>
<sequence length="285" mass="31553">MYRTFPGATQSNGYSTADQQVDAGWGSNFTYEQQEQRNSSQPTETFTCNSDNPATGTSSEASTEYLTSPPLSSFSVLLKDNGEFRDSQDFGSRNGDIPQFQSGNDIYTTGLDTPMTNLAMQDAMELVSFKLGQRTTPTLAIGHESAAVETAQAKHSAMPKLRSLDCPTFSSSDDDDVISFSGIPMTNSVNTGRTIVENDRGFRKKSREKMRRHEVNIKFEMLVNVLGLASRARKKNILHEAASAIKGLKRECNQLRRERDRLQQELNNLATYLQSTESGGPYLTS</sequence>
<feature type="compositionally biased region" description="Polar residues" evidence="2">
    <location>
        <begin position="7"/>
        <end position="19"/>
    </location>
</feature>
<proteinExistence type="predicted"/>
<evidence type="ECO:0000313" key="4">
    <source>
        <dbReference type="EMBL" id="ETI52037.1"/>
    </source>
</evidence>
<reference evidence="4 5" key="1">
    <citation type="submission" date="2013-11" db="EMBL/GenBank/DDBJ databases">
        <title>The Genome Sequence of Phytophthora parasitica P1569.</title>
        <authorList>
            <consortium name="The Broad Institute Genomics Platform"/>
            <person name="Russ C."/>
            <person name="Tyler B."/>
            <person name="Panabieres F."/>
            <person name="Shan W."/>
            <person name="Tripathy S."/>
            <person name="Grunwald N."/>
            <person name="Machado M."/>
            <person name="Johnson C.S."/>
            <person name="Arredondo F."/>
            <person name="Hong C."/>
            <person name="Coffey M."/>
            <person name="Young S.K."/>
            <person name="Zeng Q."/>
            <person name="Gargeya S."/>
            <person name="Fitzgerald M."/>
            <person name="Abouelleil A."/>
            <person name="Alvarado L."/>
            <person name="Chapman S.B."/>
            <person name="Gainer-Dewar J."/>
            <person name="Goldberg J."/>
            <person name="Griggs A."/>
            <person name="Gujja S."/>
            <person name="Hansen M."/>
            <person name="Howarth C."/>
            <person name="Imamovic A."/>
            <person name="Ireland A."/>
            <person name="Larimer J."/>
            <person name="McCowan C."/>
            <person name="Murphy C."/>
            <person name="Pearson M."/>
            <person name="Poon T.W."/>
            <person name="Priest M."/>
            <person name="Roberts A."/>
            <person name="Saif S."/>
            <person name="Shea T."/>
            <person name="Sykes S."/>
            <person name="Wortman J."/>
            <person name="Nusbaum C."/>
            <person name="Birren B."/>
        </authorList>
    </citation>
    <scope>NUCLEOTIDE SEQUENCE [LARGE SCALE GENOMIC DNA]</scope>
    <source>
        <strain evidence="4 5">P1569</strain>
    </source>
</reference>
<dbReference type="GO" id="GO:0046983">
    <property type="term" value="F:protein dimerization activity"/>
    <property type="evidence" value="ECO:0007669"/>
    <property type="project" value="InterPro"/>
</dbReference>
<dbReference type="PROSITE" id="PS50888">
    <property type="entry name" value="BHLH"/>
    <property type="match status" value="1"/>
</dbReference>
<dbReference type="eggNOG" id="ENOG502RXW5">
    <property type="taxonomic scope" value="Eukaryota"/>
</dbReference>
<dbReference type="AlphaFoldDB" id="V9FNP5"/>
<dbReference type="Proteomes" id="UP000018721">
    <property type="component" value="Unassembled WGS sequence"/>
</dbReference>
<protein>
    <recommendedName>
        <fullName evidence="3">BHLH domain-containing protein</fullName>
    </recommendedName>
</protein>
<dbReference type="InterPro" id="IPR036638">
    <property type="entry name" value="HLH_DNA-bd_sf"/>
</dbReference>
<organism evidence="4 5">
    <name type="scientific">Phytophthora nicotianae P1569</name>
    <dbReference type="NCBI Taxonomy" id="1317065"/>
    <lineage>
        <taxon>Eukaryota</taxon>
        <taxon>Sar</taxon>
        <taxon>Stramenopiles</taxon>
        <taxon>Oomycota</taxon>
        <taxon>Peronosporomycetes</taxon>
        <taxon>Peronosporales</taxon>
        <taxon>Peronosporaceae</taxon>
        <taxon>Phytophthora</taxon>
    </lineage>
</organism>
<evidence type="ECO:0000259" key="3">
    <source>
        <dbReference type="PROSITE" id="PS50888"/>
    </source>
</evidence>
<feature type="domain" description="BHLH" evidence="3">
    <location>
        <begin position="199"/>
        <end position="248"/>
    </location>
</feature>
<evidence type="ECO:0000313" key="5">
    <source>
        <dbReference type="Proteomes" id="UP000018721"/>
    </source>
</evidence>
<feature type="compositionally biased region" description="Polar residues" evidence="2">
    <location>
        <begin position="27"/>
        <end position="66"/>
    </location>
</feature>
<dbReference type="HOGENOM" id="CLU_978153_0_0_1"/>
<dbReference type="InterPro" id="IPR011598">
    <property type="entry name" value="bHLH_dom"/>
</dbReference>
<evidence type="ECO:0000256" key="1">
    <source>
        <dbReference type="SAM" id="Coils"/>
    </source>
</evidence>
<feature type="coiled-coil region" evidence="1">
    <location>
        <begin position="238"/>
        <end position="272"/>
    </location>
</feature>
<gene>
    <name evidence="4" type="ORF">F443_04737</name>
</gene>
<dbReference type="EMBL" id="ANIZ01000858">
    <property type="protein sequence ID" value="ETI52037.1"/>
    <property type="molecule type" value="Genomic_DNA"/>
</dbReference>